<organism evidence="2 3">
    <name type="scientific">Lolium multiflorum</name>
    <name type="common">Italian ryegrass</name>
    <name type="synonym">Lolium perenne subsp. multiflorum</name>
    <dbReference type="NCBI Taxonomy" id="4521"/>
    <lineage>
        <taxon>Eukaryota</taxon>
        <taxon>Viridiplantae</taxon>
        <taxon>Streptophyta</taxon>
        <taxon>Embryophyta</taxon>
        <taxon>Tracheophyta</taxon>
        <taxon>Spermatophyta</taxon>
        <taxon>Magnoliopsida</taxon>
        <taxon>Liliopsida</taxon>
        <taxon>Poales</taxon>
        <taxon>Poaceae</taxon>
        <taxon>BOP clade</taxon>
        <taxon>Pooideae</taxon>
        <taxon>Poodae</taxon>
        <taxon>Poeae</taxon>
        <taxon>Poeae Chloroplast Group 2 (Poeae type)</taxon>
        <taxon>Loliodinae</taxon>
        <taxon>Loliinae</taxon>
        <taxon>Lolium</taxon>
    </lineage>
</organism>
<proteinExistence type="predicted"/>
<reference evidence="2" key="1">
    <citation type="submission" date="2023-07" db="EMBL/GenBank/DDBJ databases">
        <title>A chromosome-level genome assembly of Lolium multiflorum.</title>
        <authorList>
            <person name="Chen Y."/>
            <person name="Copetti D."/>
            <person name="Kolliker R."/>
            <person name="Studer B."/>
        </authorList>
    </citation>
    <scope>NUCLEOTIDE SEQUENCE</scope>
    <source>
        <strain evidence="2">02402/16</strain>
        <tissue evidence="2">Leaf</tissue>
    </source>
</reference>
<name>A0AAD8VY53_LOLMU</name>
<dbReference type="EMBL" id="JAUUTY010000006">
    <property type="protein sequence ID" value="KAK1621093.1"/>
    <property type="molecule type" value="Genomic_DNA"/>
</dbReference>
<feature type="region of interest" description="Disordered" evidence="1">
    <location>
        <begin position="432"/>
        <end position="510"/>
    </location>
</feature>
<comment type="caution">
    <text evidence="2">The sequence shown here is derived from an EMBL/GenBank/DDBJ whole genome shotgun (WGS) entry which is preliminary data.</text>
</comment>
<evidence type="ECO:0000313" key="2">
    <source>
        <dbReference type="EMBL" id="KAK1621093.1"/>
    </source>
</evidence>
<evidence type="ECO:0000313" key="3">
    <source>
        <dbReference type="Proteomes" id="UP001231189"/>
    </source>
</evidence>
<feature type="compositionally biased region" description="Basic and acidic residues" evidence="1">
    <location>
        <begin position="217"/>
        <end position="304"/>
    </location>
</feature>
<dbReference type="AlphaFoldDB" id="A0AAD8VY53"/>
<keyword evidence="3" id="KW-1185">Reference proteome</keyword>
<sequence>MSSSTSSATVLAAALGSPPSQLLTRDNALIWKALVIPALRGARVLDLVEGKEEAPEKILETKDINKKKVTIENPEYSAWISRDQQVLRWILNALSPDVLAHVVGLETSAEAWAAITAHVSSTSKTRVHQLRSALNDTQKMISLLKRKPRDADDLISYVLKDLGSHYNTIRTAVNANPGTTLDDLLSQVQVYDRMHKADEGFTSSANVAPRDGAPPRGPDHPRQDDRPRQQQYDERPRYDDRGRGDDRGRQDYRDRRDYRDHRDDQVHRDGGGYQGRRYDDEHPRRRNDEDRCDGGGRGGRRDHQPTPYVNTTCQICDIHGHPARDCWWRYGDDPRGDGDRGNKGANFTGVDTNWYYDTGGTDHITSELSKLHTHDKFQGTFPCGQRSWCGFAWVLARSRLVLHAGAPLSRAPICRGPTCCARVPARVRSDAGTPLFSSDADTLPNSDNTISPGSSVAHNDVPPDVPSPAVSSAGSSTMESDAPAAAPPSSPPGPRTRLHKGEPRNLPDALKDTQWRAAMQDEYDALMLNKTCRYS</sequence>
<feature type="compositionally biased region" description="Basic and acidic residues" evidence="1">
    <location>
        <begin position="499"/>
        <end position="510"/>
    </location>
</feature>
<feature type="region of interest" description="Disordered" evidence="1">
    <location>
        <begin position="200"/>
        <end position="308"/>
    </location>
</feature>
<accession>A0AAD8VY53</accession>
<gene>
    <name evidence="2" type="ORF">QYE76_026610</name>
</gene>
<feature type="compositionally biased region" description="Pro residues" evidence="1">
    <location>
        <begin position="485"/>
        <end position="494"/>
    </location>
</feature>
<dbReference type="PANTHER" id="PTHR47481:SF31">
    <property type="entry name" value="OS01G0873500 PROTEIN"/>
    <property type="match status" value="1"/>
</dbReference>
<feature type="compositionally biased region" description="Low complexity" evidence="1">
    <location>
        <begin position="467"/>
        <end position="476"/>
    </location>
</feature>
<dbReference type="Proteomes" id="UP001231189">
    <property type="component" value="Unassembled WGS sequence"/>
</dbReference>
<dbReference type="PANTHER" id="PTHR47481">
    <property type="match status" value="1"/>
</dbReference>
<dbReference type="Pfam" id="PF14223">
    <property type="entry name" value="Retrotran_gag_2"/>
    <property type="match status" value="1"/>
</dbReference>
<evidence type="ECO:0000256" key="1">
    <source>
        <dbReference type="SAM" id="MobiDB-lite"/>
    </source>
</evidence>
<feature type="compositionally biased region" description="Polar residues" evidence="1">
    <location>
        <begin position="435"/>
        <end position="457"/>
    </location>
</feature>
<protein>
    <submittedName>
        <fullName evidence="2">Uncharacterized protein</fullName>
    </submittedName>
</protein>